<comment type="caution">
    <text evidence="2">The sequence shown here is derived from an EMBL/GenBank/DDBJ whole genome shotgun (WGS) entry which is preliminary data.</text>
</comment>
<evidence type="ECO:0000313" key="2">
    <source>
        <dbReference type="EMBL" id="MCQ5060304.1"/>
    </source>
</evidence>
<accession>A0AAP2XL44</accession>
<dbReference type="InterPro" id="IPR012654">
    <property type="entry name" value="CHP02391"/>
</dbReference>
<sequence>MTLINKFDAQSIETISRIIGSIMTGSTITKMLEQLNIEDNSNQSTKWRRLDFVMRETQTTYDCGNKVLEIIKYVFHPTSSWFSDNNEYKSSINEINKCISFYGYEVQEDGNIHLIKSSKTRTQANERYDLLKSKLIERNIHPQILEFCTQDIVNEDYFSIIFEASKSVYDRIRKMTGINLDGNRLIYTCFDLKYPIIVFNSLKTDTEKNLYSGLKNILLSIAQIGRNPKAHTPKIYSYDSLDNCLDILNLISFSHKMLDQCSINQFALDEFMKSN</sequence>
<evidence type="ECO:0000259" key="1">
    <source>
        <dbReference type="Pfam" id="PF09509"/>
    </source>
</evidence>
<evidence type="ECO:0000313" key="3">
    <source>
        <dbReference type="Proteomes" id="UP001204814"/>
    </source>
</evidence>
<gene>
    <name evidence="2" type="ORF">NE542_00410</name>
</gene>
<organism evidence="2 3">
    <name type="scientific">Faecalibacillus intestinalis</name>
    <dbReference type="NCBI Taxonomy" id="1982626"/>
    <lineage>
        <taxon>Bacteria</taxon>
        <taxon>Bacillati</taxon>
        <taxon>Bacillota</taxon>
        <taxon>Erysipelotrichia</taxon>
        <taxon>Erysipelotrichales</taxon>
        <taxon>Coprobacillaceae</taxon>
        <taxon>Faecalibacillus</taxon>
    </lineage>
</organism>
<protein>
    <submittedName>
        <fullName evidence="2">TIGR02391 family protein</fullName>
    </submittedName>
</protein>
<dbReference type="AlphaFoldDB" id="A0AAP2XL44"/>
<dbReference type="Proteomes" id="UP001204814">
    <property type="component" value="Unassembled WGS sequence"/>
</dbReference>
<name>A0AAP2XL44_9FIRM</name>
<dbReference type="NCBIfam" id="TIGR02391">
    <property type="entry name" value="hypoth_ymh"/>
    <property type="match status" value="1"/>
</dbReference>
<feature type="domain" description="Conserved hypothetical protein CHP02391" evidence="1">
    <location>
        <begin position="138"/>
        <end position="258"/>
    </location>
</feature>
<dbReference type="EMBL" id="JANGBO010000001">
    <property type="protein sequence ID" value="MCQ5060304.1"/>
    <property type="molecule type" value="Genomic_DNA"/>
</dbReference>
<proteinExistence type="predicted"/>
<dbReference type="Pfam" id="PF09509">
    <property type="entry name" value="Hypoth_Ymh"/>
    <property type="match status" value="1"/>
</dbReference>
<reference evidence="2" key="1">
    <citation type="submission" date="2022-06" db="EMBL/GenBank/DDBJ databases">
        <title>Isolation of gut microbiota from human fecal samples.</title>
        <authorList>
            <person name="Pamer E.G."/>
            <person name="Barat B."/>
            <person name="Waligurski E."/>
            <person name="Medina S."/>
            <person name="Paddock L."/>
            <person name="Mostad J."/>
        </authorList>
    </citation>
    <scope>NUCLEOTIDE SEQUENCE</scope>
    <source>
        <strain evidence="2">DFI.6.24</strain>
    </source>
</reference>
<dbReference type="RefSeq" id="WP_227351920.1">
    <property type="nucleotide sequence ID" value="NZ_JAJDKX010000003.1"/>
</dbReference>